<accession>A0A143H8L8</accession>
<evidence type="ECO:0000313" key="3">
    <source>
        <dbReference type="Proteomes" id="UP000076021"/>
    </source>
</evidence>
<dbReference type="RefSeq" id="WP_066784418.1">
    <property type="nucleotide sequence ID" value="NZ_CP014806.1"/>
</dbReference>
<keyword evidence="1" id="KW-1133">Transmembrane helix</keyword>
<sequence>MSYKKFWLFTLVLLGSVIYAGNTYASAKEKDTAIVYMTSDGRVNEDIVALQEMLDSVVSVDIFPVESLTDNNLLQYRRLVFISTYKEKVPLKAKRAMEHFKGPALTIGENATQLKPFGKWRDHENVKLRKIGNYSLTEPIRWHAIIPPKEQWKVLVHASTLTQKVPFVSRSLHSNWSYMGDLMSSTDFVYSWSHLFSQVLGIQFQNTHPAYIVLTNINMKTNLTKLKETINELSSRHIPLHLAITPIYKEKDGSSYYIQDNKKLVKYLRSLQQKGASLILSPSGNEVDNSLEYMVLNKLYPTIVSNPTKGFTAALHEHSQHFYMAKQDGHIIYPINVNQIQESTETSINQFQASLARLRNVPGSAIGMPYPVYLGSSLMEKIISTLEDTQMPIEWIDFRKSQLQVKTKKVDIKQEKSGALHVKKSFTIKDRLQMYFQERPFEVILWAILVVVTVFVVIFFINTLRLRITLRKRLFEERNEHG</sequence>
<reference evidence="2 3" key="1">
    <citation type="journal article" date="2016" name="Genome Announc.">
        <title>Whole-Genome Sequence of Rummeliibacillus stabekisii Strain PP9 Isolated from Antarctic Soil.</title>
        <authorList>
            <person name="da Mota F.F."/>
            <person name="Vollu R.E."/>
            <person name="Jurelevicius D."/>
            <person name="Seldin L."/>
        </authorList>
    </citation>
    <scope>NUCLEOTIDE SEQUENCE [LARGE SCALE GENOMIC DNA]</scope>
    <source>
        <strain evidence="2 3">PP9</strain>
    </source>
</reference>
<protein>
    <recommendedName>
        <fullName evidence="4">DUF2334 domain-containing protein</fullName>
    </recommendedName>
</protein>
<proteinExistence type="predicted"/>
<evidence type="ECO:0000256" key="1">
    <source>
        <dbReference type="SAM" id="Phobius"/>
    </source>
</evidence>
<evidence type="ECO:0000313" key="2">
    <source>
        <dbReference type="EMBL" id="AMW98083.1"/>
    </source>
</evidence>
<keyword evidence="1" id="KW-0472">Membrane</keyword>
<dbReference type="KEGG" id="rst:ATY39_00810"/>
<dbReference type="STRING" id="241244.ATY39_00810"/>
<organism evidence="2 3">
    <name type="scientific">Rummeliibacillus stabekisii</name>
    <dbReference type="NCBI Taxonomy" id="241244"/>
    <lineage>
        <taxon>Bacteria</taxon>
        <taxon>Bacillati</taxon>
        <taxon>Bacillota</taxon>
        <taxon>Bacilli</taxon>
        <taxon>Bacillales</taxon>
        <taxon>Caryophanaceae</taxon>
        <taxon>Rummeliibacillus</taxon>
    </lineage>
</organism>
<name>A0A143H8L8_9BACL</name>
<dbReference type="Pfam" id="PF10096">
    <property type="entry name" value="DUF2334"/>
    <property type="match status" value="1"/>
</dbReference>
<keyword evidence="1" id="KW-0812">Transmembrane</keyword>
<evidence type="ECO:0008006" key="4">
    <source>
        <dbReference type="Google" id="ProtNLM"/>
    </source>
</evidence>
<dbReference type="AlphaFoldDB" id="A0A143H8L8"/>
<keyword evidence="3" id="KW-1185">Reference proteome</keyword>
<reference evidence="3" key="2">
    <citation type="submission" date="2016-03" db="EMBL/GenBank/DDBJ databases">
        <authorList>
            <person name="Ploux O."/>
        </authorList>
    </citation>
    <scope>NUCLEOTIDE SEQUENCE [LARGE SCALE GENOMIC DNA]</scope>
    <source>
        <strain evidence="3">PP9</strain>
    </source>
</reference>
<gene>
    <name evidence="2" type="ORF">ATY39_00810</name>
</gene>
<dbReference type="InterPro" id="IPR018763">
    <property type="entry name" value="DUF2334"/>
</dbReference>
<dbReference type="Proteomes" id="UP000076021">
    <property type="component" value="Chromosome"/>
</dbReference>
<feature type="transmembrane region" description="Helical" evidence="1">
    <location>
        <begin position="443"/>
        <end position="464"/>
    </location>
</feature>
<dbReference type="EMBL" id="CP014806">
    <property type="protein sequence ID" value="AMW98083.1"/>
    <property type="molecule type" value="Genomic_DNA"/>
</dbReference>
<dbReference type="OrthoDB" id="2339428at2"/>